<sequence length="217" mass="24276">MKDYIFFDLDGTLTDSQEGILNSLRISLSLFGINLTDDEMRVFIGPPLKESFSKTMHFSPEQTEKAVAAFHEYYESKGLFENRVYDGIPAVLELLKNAGKHLAVATSKPEILAVRILEHFELAHYFDFICGSNIDETRSDKAEVIAYTMQKCGLTKKDADRIIMTGDRKNDIDGAHKNGIQAAAVLYGYGNQEEFLNAGADYIIKTAEELGTFLKNS</sequence>
<dbReference type="RefSeq" id="WP_078932028.1">
    <property type="nucleotide sequence ID" value="NZ_FUWG01000002.1"/>
</dbReference>
<dbReference type="InterPro" id="IPR023198">
    <property type="entry name" value="PGP-like_dom2"/>
</dbReference>
<dbReference type="Gene3D" id="3.40.50.1000">
    <property type="entry name" value="HAD superfamily/HAD-like"/>
    <property type="match status" value="1"/>
</dbReference>
<dbReference type="Proteomes" id="UP000190423">
    <property type="component" value="Unassembled WGS sequence"/>
</dbReference>
<dbReference type="PANTHER" id="PTHR43434">
    <property type="entry name" value="PHOSPHOGLYCOLATE PHOSPHATASE"/>
    <property type="match status" value="1"/>
</dbReference>
<organism evidence="1 2">
    <name type="scientific">Treponema porcinum</name>
    <dbReference type="NCBI Taxonomy" id="261392"/>
    <lineage>
        <taxon>Bacteria</taxon>
        <taxon>Pseudomonadati</taxon>
        <taxon>Spirochaetota</taxon>
        <taxon>Spirochaetia</taxon>
        <taxon>Spirochaetales</taxon>
        <taxon>Treponemataceae</taxon>
        <taxon>Treponema</taxon>
    </lineage>
</organism>
<evidence type="ECO:0000313" key="2">
    <source>
        <dbReference type="Proteomes" id="UP000190423"/>
    </source>
</evidence>
<dbReference type="GO" id="GO:0005829">
    <property type="term" value="C:cytosol"/>
    <property type="evidence" value="ECO:0007669"/>
    <property type="project" value="TreeGrafter"/>
</dbReference>
<evidence type="ECO:0000313" key="1">
    <source>
        <dbReference type="EMBL" id="SJZ29605.1"/>
    </source>
</evidence>
<keyword evidence="2" id="KW-1185">Reference proteome</keyword>
<dbReference type="GeneID" id="78315431"/>
<dbReference type="InterPro" id="IPR050155">
    <property type="entry name" value="HAD-like_hydrolase_sf"/>
</dbReference>
<dbReference type="AlphaFoldDB" id="A0A1T4JHG0"/>
<reference evidence="1 2" key="1">
    <citation type="submission" date="2017-02" db="EMBL/GenBank/DDBJ databases">
        <authorList>
            <person name="Peterson S.W."/>
        </authorList>
    </citation>
    <scope>NUCLEOTIDE SEQUENCE [LARGE SCALE GENOMIC DNA]</scope>
    <source>
        <strain evidence="1 2">ATCC BAA-908</strain>
    </source>
</reference>
<dbReference type="CDD" id="cd04302">
    <property type="entry name" value="HAD_5NT"/>
    <property type="match status" value="1"/>
</dbReference>
<name>A0A1T4JHG0_TREPO</name>
<dbReference type="OrthoDB" id="9792518at2"/>
<dbReference type="InterPro" id="IPR041492">
    <property type="entry name" value="HAD_2"/>
</dbReference>
<dbReference type="Pfam" id="PF13419">
    <property type="entry name" value="HAD_2"/>
    <property type="match status" value="1"/>
</dbReference>
<dbReference type="InterPro" id="IPR023214">
    <property type="entry name" value="HAD_sf"/>
</dbReference>
<dbReference type="GO" id="GO:0004713">
    <property type="term" value="F:protein tyrosine kinase activity"/>
    <property type="evidence" value="ECO:0007669"/>
    <property type="project" value="TreeGrafter"/>
</dbReference>
<dbReference type="InterPro" id="IPR036412">
    <property type="entry name" value="HAD-like_sf"/>
</dbReference>
<dbReference type="STRING" id="261392.SAMN02745149_00107"/>
<accession>A0A1T4JHG0</accession>
<proteinExistence type="predicted"/>
<dbReference type="PANTHER" id="PTHR43434:SF20">
    <property type="entry name" value="5'-NUCLEOTIDASE"/>
    <property type="match status" value="1"/>
</dbReference>
<dbReference type="SUPFAM" id="SSF56784">
    <property type="entry name" value="HAD-like"/>
    <property type="match status" value="1"/>
</dbReference>
<dbReference type="EMBL" id="FUWG01000002">
    <property type="protein sequence ID" value="SJZ29605.1"/>
    <property type="molecule type" value="Genomic_DNA"/>
</dbReference>
<dbReference type="Gene3D" id="1.10.150.240">
    <property type="entry name" value="Putative phosphatase, domain 2"/>
    <property type="match status" value="1"/>
</dbReference>
<gene>
    <name evidence="1" type="ORF">SAMN02745149_00107</name>
</gene>
<dbReference type="FunFam" id="3.40.50.1000:FF:000022">
    <property type="entry name" value="Phosphoglycolate phosphatase"/>
    <property type="match status" value="1"/>
</dbReference>
<protein>
    <submittedName>
        <fullName evidence="1">Phosphoglycolate phosphatase</fullName>
    </submittedName>
</protein>